<dbReference type="Proteomes" id="UP001634394">
    <property type="component" value="Unassembled WGS sequence"/>
</dbReference>
<dbReference type="InterPro" id="IPR000276">
    <property type="entry name" value="GPCR_Rhodpsn"/>
</dbReference>
<feature type="compositionally biased region" description="Polar residues" evidence="9">
    <location>
        <begin position="491"/>
        <end position="500"/>
    </location>
</feature>
<dbReference type="PRINTS" id="PR00237">
    <property type="entry name" value="GPCRRHODOPSN"/>
</dbReference>
<feature type="region of interest" description="Disordered" evidence="9">
    <location>
        <begin position="436"/>
        <end position="506"/>
    </location>
</feature>
<evidence type="ECO:0000256" key="5">
    <source>
        <dbReference type="ARBA" id="ARBA00023040"/>
    </source>
</evidence>
<keyword evidence="13" id="KW-1185">Reference proteome</keyword>
<evidence type="ECO:0000256" key="9">
    <source>
        <dbReference type="SAM" id="MobiDB-lite"/>
    </source>
</evidence>
<evidence type="ECO:0000256" key="4">
    <source>
        <dbReference type="ARBA" id="ARBA00022989"/>
    </source>
</evidence>
<feature type="transmembrane region" description="Helical" evidence="10">
    <location>
        <begin position="149"/>
        <end position="172"/>
    </location>
</feature>
<accession>A0ABD3VP61</accession>
<protein>
    <recommendedName>
        <fullName evidence="11">G-protein coupled receptors family 1 profile domain-containing protein</fullName>
    </recommendedName>
</protein>
<feature type="domain" description="G-protein coupled receptors family 1 profile" evidence="11">
    <location>
        <begin position="48"/>
        <end position="319"/>
    </location>
</feature>
<dbReference type="InterPro" id="IPR017452">
    <property type="entry name" value="GPCR_Rhodpsn_7TM"/>
</dbReference>
<feature type="compositionally biased region" description="Polar residues" evidence="9">
    <location>
        <begin position="572"/>
        <end position="587"/>
    </location>
</feature>
<evidence type="ECO:0000259" key="11">
    <source>
        <dbReference type="PROSITE" id="PS50262"/>
    </source>
</evidence>
<gene>
    <name evidence="12" type="ORF">ACJMK2_005042</name>
</gene>
<proteinExistence type="predicted"/>
<feature type="transmembrane region" description="Helical" evidence="10">
    <location>
        <begin position="66"/>
        <end position="90"/>
    </location>
</feature>
<feature type="compositionally biased region" description="Polar residues" evidence="9">
    <location>
        <begin position="454"/>
        <end position="478"/>
    </location>
</feature>
<feature type="compositionally biased region" description="Basic and acidic residues" evidence="9">
    <location>
        <begin position="480"/>
        <end position="490"/>
    </location>
</feature>
<reference evidence="12 13" key="1">
    <citation type="submission" date="2024-11" db="EMBL/GenBank/DDBJ databases">
        <title>Chromosome-level genome assembly of the freshwater bivalve Anodonta woodiana.</title>
        <authorList>
            <person name="Chen X."/>
        </authorList>
    </citation>
    <scope>NUCLEOTIDE SEQUENCE [LARGE SCALE GENOMIC DNA]</scope>
    <source>
        <strain evidence="12">MN2024</strain>
        <tissue evidence="12">Gills</tissue>
    </source>
</reference>
<feature type="transmembrane region" description="Helical" evidence="10">
    <location>
        <begin position="192"/>
        <end position="216"/>
    </location>
</feature>
<evidence type="ECO:0000256" key="10">
    <source>
        <dbReference type="SAM" id="Phobius"/>
    </source>
</evidence>
<feature type="compositionally biased region" description="Basic and acidic residues" evidence="9">
    <location>
        <begin position="539"/>
        <end position="571"/>
    </location>
</feature>
<sequence length="811" mass="91032">MATTTSSVFNSSQNVTTSSPTTSEDPWVTTTAPKTTILAALLLFGLLGNLSLVVTICHNKRLRTTAFYILTVNTAVTNIMECCFNMTFLLSTNISSAWHHEAVVCHMNSFFMHLVAIETLLSITILTTDRMLAVKYLGRYDKLIVSPRYYIMLIYTWVQALGFCIPLAIGVVPSNVYNYIYFCIISKGSSVVYSGFSSLFCFIIPIILLIIFNIIIIRIGLKERFIVRVLLTKNNYTNDASHDEPRIWKEIHFSKLSGTLFIAWIILHGPMTITSFIKQFQYSSELESLTPEQIAYTWHIDLVLLWLRFLYTIVLPVSAYLWNKELWQTVKDVFLCHKNNAIEDGSLKTLTYEGKVDEYKKKIKEEKKKKDQEKLKEVLTPKNNKFEVPVLFATSHGVLLQTQRSDFSSSDIFHDGHNDLYGKKCDVFGSRDFQNQLEDDTSDYDSGNEKDPFSVSQPVSAKNQRNTQLSSGQRSASNPDVRELGSEKHCSTNVSGTSAADSGLDLTQGLPGDGSFKHTLNNSSQYIEIVECKKSKHSLNHEVPDGTKEMNHEEGKQERQYNELNKKRDSCENSGNSTLNEKVVTTNEKLRETDNHLYSSESTHNMGEMKNTESLTNNISTSPLSGKKKKKKNKSDSSRSSTPNSSIPSGSSPMLPPRPPPRLAPIIASSNRTISSQQVKMNRDLCGVEASFECLSLSSDLTHCSQKIPISSCTNRATRESDSLGINNIPFIENNQFMDSKKYTPNTPPIDHQTGYHGNLTSRKSMNLDCSQHALDYVDSPLSPSGCLILDPSLDQINNVEPFTEVPTLQQ</sequence>
<evidence type="ECO:0000256" key="6">
    <source>
        <dbReference type="ARBA" id="ARBA00023136"/>
    </source>
</evidence>
<keyword evidence="2" id="KW-1003">Cell membrane</keyword>
<dbReference type="SUPFAM" id="SSF81321">
    <property type="entry name" value="Family A G protein-coupled receptor-like"/>
    <property type="match status" value="1"/>
</dbReference>
<feature type="compositionally biased region" description="Pro residues" evidence="9">
    <location>
        <begin position="654"/>
        <end position="663"/>
    </location>
</feature>
<evidence type="ECO:0000256" key="7">
    <source>
        <dbReference type="ARBA" id="ARBA00023170"/>
    </source>
</evidence>
<dbReference type="EMBL" id="JBJQND010000010">
    <property type="protein sequence ID" value="KAL3863277.1"/>
    <property type="molecule type" value="Genomic_DNA"/>
</dbReference>
<keyword evidence="4 10" id="KW-1133">Transmembrane helix</keyword>
<evidence type="ECO:0000313" key="13">
    <source>
        <dbReference type="Proteomes" id="UP001634394"/>
    </source>
</evidence>
<comment type="caution">
    <text evidence="12">The sequence shown here is derived from an EMBL/GenBank/DDBJ whole genome shotgun (WGS) entry which is preliminary data.</text>
</comment>
<feature type="transmembrane region" description="Helical" evidence="10">
    <location>
        <begin position="110"/>
        <end position="128"/>
    </location>
</feature>
<feature type="region of interest" description="Disordered" evidence="9">
    <location>
        <begin position="1"/>
        <end position="27"/>
    </location>
</feature>
<evidence type="ECO:0000256" key="1">
    <source>
        <dbReference type="ARBA" id="ARBA00004651"/>
    </source>
</evidence>
<organism evidence="12 13">
    <name type="scientific">Sinanodonta woodiana</name>
    <name type="common">Chinese pond mussel</name>
    <name type="synonym">Anodonta woodiana</name>
    <dbReference type="NCBI Taxonomy" id="1069815"/>
    <lineage>
        <taxon>Eukaryota</taxon>
        <taxon>Metazoa</taxon>
        <taxon>Spiralia</taxon>
        <taxon>Lophotrochozoa</taxon>
        <taxon>Mollusca</taxon>
        <taxon>Bivalvia</taxon>
        <taxon>Autobranchia</taxon>
        <taxon>Heteroconchia</taxon>
        <taxon>Palaeoheterodonta</taxon>
        <taxon>Unionida</taxon>
        <taxon>Unionoidea</taxon>
        <taxon>Unionidae</taxon>
        <taxon>Unioninae</taxon>
        <taxon>Sinanodonta</taxon>
    </lineage>
</organism>
<feature type="compositionally biased region" description="Low complexity" evidence="9">
    <location>
        <begin position="638"/>
        <end position="653"/>
    </location>
</feature>
<evidence type="ECO:0000256" key="8">
    <source>
        <dbReference type="ARBA" id="ARBA00023224"/>
    </source>
</evidence>
<feature type="transmembrane region" description="Helical" evidence="10">
    <location>
        <begin position="36"/>
        <end position="54"/>
    </location>
</feature>
<evidence type="ECO:0000256" key="2">
    <source>
        <dbReference type="ARBA" id="ARBA00022475"/>
    </source>
</evidence>
<feature type="region of interest" description="Disordered" evidence="9">
    <location>
        <begin position="539"/>
        <end position="665"/>
    </location>
</feature>
<dbReference type="GO" id="GO:0004930">
    <property type="term" value="F:G protein-coupled receptor activity"/>
    <property type="evidence" value="ECO:0007669"/>
    <property type="project" value="UniProtKB-KW"/>
</dbReference>
<evidence type="ECO:0000313" key="12">
    <source>
        <dbReference type="EMBL" id="KAL3863277.1"/>
    </source>
</evidence>
<feature type="transmembrane region" description="Helical" evidence="10">
    <location>
        <begin position="256"/>
        <end position="277"/>
    </location>
</feature>
<evidence type="ECO:0000256" key="3">
    <source>
        <dbReference type="ARBA" id="ARBA00022692"/>
    </source>
</evidence>
<dbReference type="AlphaFoldDB" id="A0ABD3VP61"/>
<dbReference type="Pfam" id="PF00001">
    <property type="entry name" value="7tm_1"/>
    <property type="match status" value="1"/>
</dbReference>
<dbReference type="PROSITE" id="PS50262">
    <property type="entry name" value="G_PROTEIN_RECEP_F1_2"/>
    <property type="match status" value="1"/>
</dbReference>
<comment type="subcellular location">
    <subcellularLocation>
        <location evidence="1">Cell membrane</location>
        <topology evidence="1">Multi-pass membrane protein</topology>
    </subcellularLocation>
</comment>
<keyword evidence="6 10" id="KW-0472">Membrane</keyword>
<keyword evidence="3 10" id="KW-0812">Transmembrane</keyword>
<dbReference type="GO" id="GO:0005886">
    <property type="term" value="C:plasma membrane"/>
    <property type="evidence" value="ECO:0007669"/>
    <property type="project" value="UniProtKB-SubCell"/>
</dbReference>
<name>A0ABD3VP61_SINWO</name>
<dbReference type="Gene3D" id="1.20.1070.10">
    <property type="entry name" value="Rhodopsin 7-helix transmembrane proteins"/>
    <property type="match status" value="1"/>
</dbReference>
<dbReference type="PANTHER" id="PTHR22752">
    <property type="entry name" value="G PROTEIN-COUPLED RECEPTOR"/>
    <property type="match status" value="1"/>
</dbReference>
<keyword evidence="5" id="KW-0297">G-protein coupled receptor</keyword>
<keyword evidence="8" id="KW-0807">Transducer</keyword>
<keyword evidence="7" id="KW-0675">Receptor</keyword>
<dbReference type="CDD" id="cd00637">
    <property type="entry name" value="7tm_classA_rhodopsin-like"/>
    <property type="match status" value="1"/>
</dbReference>
<feature type="compositionally biased region" description="Polar residues" evidence="9">
    <location>
        <begin position="596"/>
        <end position="605"/>
    </location>
</feature>